<dbReference type="GO" id="GO:0022857">
    <property type="term" value="F:transmembrane transporter activity"/>
    <property type="evidence" value="ECO:0007669"/>
    <property type="project" value="InterPro"/>
</dbReference>
<evidence type="ECO:0000256" key="3">
    <source>
        <dbReference type="ARBA" id="ARBA00022692"/>
    </source>
</evidence>
<keyword evidence="5 6" id="KW-0472">Membrane</keyword>
<dbReference type="EnsemblPlants" id="OB07G22510.1">
    <property type="protein sequence ID" value="OB07G22510.1"/>
    <property type="gene ID" value="OB07G22510"/>
</dbReference>
<feature type="domain" description="EamA" evidence="7">
    <location>
        <begin position="188"/>
        <end position="324"/>
    </location>
</feature>
<dbReference type="HOGENOM" id="CLU_025359_3_0_1"/>
<dbReference type="Gramene" id="OB07G22510.1">
    <property type="protein sequence ID" value="OB07G22510.1"/>
    <property type="gene ID" value="OB07G22510"/>
</dbReference>
<accession>J3MLG9</accession>
<dbReference type="GeneID" id="102716989"/>
<evidence type="ECO:0000256" key="4">
    <source>
        <dbReference type="ARBA" id="ARBA00022989"/>
    </source>
</evidence>
<evidence type="ECO:0000313" key="8">
    <source>
        <dbReference type="EnsemblPlants" id="OB07G22510.1"/>
    </source>
</evidence>
<protein>
    <recommendedName>
        <fullName evidence="6">WAT1-related protein</fullName>
    </recommendedName>
</protein>
<dbReference type="InterPro" id="IPR030184">
    <property type="entry name" value="WAT1-related"/>
</dbReference>
<dbReference type="PANTHER" id="PTHR31218">
    <property type="entry name" value="WAT1-RELATED PROTEIN"/>
    <property type="match status" value="1"/>
</dbReference>
<dbReference type="AlphaFoldDB" id="J3MLG9"/>
<dbReference type="OrthoDB" id="1718296at2759"/>
<feature type="transmembrane region" description="Helical" evidence="6">
    <location>
        <begin position="39"/>
        <end position="61"/>
    </location>
</feature>
<dbReference type="RefSeq" id="XP_006658624.1">
    <property type="nucleotide sequence ID" value="XM_006658561.2"/>
</dbReference>
<feature type="transmembrane region" description="Helical" evidence="6">
    <location>
        <begin position="136"/>
        <end position="154"/>
    </location>
</feature>
<dbReference type="Proteomes" id="UP000006038">
    <property type="component" value="Chromosome 7"/>
</dbReference>
<dbReference type="KEGG" id="obr:102716989"/>
<proteinExistence type="inferred from homology"/>
<evidence type="ECO:0000313" key="9">
    <source>
        <dbReference type="Proteomes" id="UP000006038"/>
    </source>
</evidence>
<evidence type="ECO:0000256" key="5">
    <source>
        <dbReference type="ARBA" id="ARBA00023136"/>
    </source>
</evidence>
<comment type="similarity">
    <text evidence="2 6">Belongs to the drug/metabolite transporter (DMT) superfamily. Plant drug/metabolite exporter (P-DME) (TC 2.A.7.4) family.</text>
</comment>
<comment type="subcellular location">
    <subcellularLocation>
        <location evidence="1 6">Membrane</location>
        <topology evidence="1 6">Multi-pass membrane protein</topology>
    </subcellularLocation>
</comment>
<feature type="transmembrane region" description="Helical" evidence="6">
    <location>
        <begin position="249"/>
        <end position="269"/>
    </location>
</feature>
<evidence type="ECO:0000256" key="6">
    <source>
        <dbReference type="RuleBase" id="RU363077"/>
    </source>
</evidence>
<feature type="transmembrane region" description="Helical" evidence="6">
    <location>
        <begin position="106"/>
        <end position="124"/>
    </location>
</feature>
<dbReference type="InterPro" id="IPR000620">
    <property type="entry name" value="EamA_dom"/>
</dbReference>
<dbReference type="InterPro" id="IPR037185">
    <property type="entry name" value="EmrE-like"/>
</dbReference>
<reference evidence="8" key="1">
    <citation type="journal article" date="2013" name="Nat. Commun.">
        <title>Whole-genome sequencing of Oryza brachyantha reveals mechanisms underlying Oryza genome evolution.</title>
        <authorList>
            <person name="Chen J."/>
            <person name="Huang Q."/>
            <person name="Gao D."/>
            <person name="Wang J."/>
            <person name="Lang Y."/>
            <person name="Liu T."/>
            <person name="Li B."/>
            <person name="Bai Z."/>
            <person name="Luis Goicoechea J."/>
            <person name="Liang C."/>
            <person name="Chen C."/>
            <person name="Zhang W."/>
            <person name="Sun S."/>
            <person name="Liao Y."/>
            <person name="Zhang X."/>
            <person name="Yang L."/>
            <person name="Song C."/>
            <person name="Wang M."/>
            <person name="Shi J."/>
            <person name="Liu G."/>
            <person name="Liu J."/>
            <person name="Zhou H."/>
            <person name="Zhou W."/>
            <person name="Yu Q."/>
            <person name="An N."/>
            <person name="Chen Y."/>
            <person name="Cai Q."/>
            <person name="Wang B."/>
            <person name="Liu B."/>
            <person name="Min J."/>
            <person name="Huang Y."/>
            <person name="Wu H."/>
            <person name="Li Z."/>
            <person name="Zhang Y."/>
            <person name="Yin Y."/>
            <person name="Song W."/>
            <person name="Jiang J."/>
            <person name="Jackson S.A."/>
            <person name="Wing R.A."/>
            <person name="Wang J."/>
            <person name="Chen M."/>
        </authorList>
    </citation>
    <scope>NUCLEOTIDE SEQUENCE [LARGE SCALE GENOMIC DNA]</scope>
    <source>
        <strain evidence="8">cv. IRGC 101232</strain>
    </source>
</reference>
<reference evidence="8" key="2">
    <citation type="submission" date="2013-04" db="UniProtKB">
        <authorList>
            <consortium name="EnsemblPlants"/>
        </authorList>
    </citation>
    <scope>IDENTIFICATION</scope>
</reference>
<keyword evidence="4 6" id="KW-1133">Transmembrane helix</keyword>
<organism evidence="8">
    <name type="scientific">Oryza brachyantha</name>
    <name type="common">malo sina</name>
    <dbReference type="NCBI Taxonomy" id="4533"/>
    <lineage>
        <taxon>Eukaryota</taxon>
        <taxon>Viridiplantae</taxon>
        <taxon>Streptophyta</taxon>
        <taxon>Embryophyta</taxon>
        <taxon>Tracheophyta</taxon>
        <taxon>Spermatophyta</taxon>
        <taxon>Magnoliopsida</taxon>
        <taxon>Liliopsida</taxon>
        <taxon>Poales</taxon>
        <taxon>Poaceae</taxon>
        <taxon>BOP clade</taxon>
        <taxon>Oryzoideae</taxon>
        <taxon>Oryzeae</taxon>
        <taxon>Oryzinae</taxon>
        <taxon>Oryza</taxon>
    </lineage>
</organism>
<dbReference type="Pfam" id="PF00892">
    <property type="entry name" value="EamA"/>
    <property type="match status" value="2"/>
</dbReference>
<name>J3MLG9_ORYBR</name>
<feature type="transmembrane region" description="Helical" evidence="6">
    <location>
        <begin position="73"/>
        <end position="94"/>
    </location>
</feature>
<evidence type="ECO:0000256" key="2">
    <source>
        <dbReference type="ARBA" id="ARBA00007635"/>
    </source>
</evidence>
<feature type="domain" description="EamA" evidence="7">
    <location>
        <begin position="11"/>
        <end position="150"/>
    </location>
</feature>
<evidence type="ECO:0000259" key="7">
    <source>
        <dbReference type="Pfam" id="PF00892"/>
    </source>
</evidence>
<dbReference type="OMA" id="CVAGVTI"/>
<evidence type="ECO:0000256" key="1">
    <source>
        <dbReference type="ARBA" id="ARBA00004141"/>
    </source>
</evidence>
<feature type="transmembrane region" description="Helical" evidence="6">
    <location>
        <begin position="308"/>
        <end position="326"/>
    </location>
</feature>
<dbReference type="eggNOG" id="ENOG502R4VT">
    <property type="taxonomic scope" value="Eukaryota"/>
</dbReference>
<dbReference type="SUPFAM" id="SSF103481">
    <property type="entry name" value="Multidrug resistance efflux transporter EmrE"/>
    <property type="match status" value="2"/>
</dbReference>
<dbReference type="GO" id="GO:0016020">
    <property type="term" value="C:membrane"/>
    <property type="evidence" value="ECO:0007669"/>
    <property type="project" value="UniProtKB-SubCell"/>
</dbReference>
<feature type="transmembrane region" description="Helical" evidence="6">
    <location>
        <begin position="281"/>
        <end position="302"/>
    </location>
</feature>
<sequence>MGSGGGSGAKAYAAVVLIRLMYSGMHVVSKVALDHGMNPLVFLFYRHTTAALVLIPAAFVLERRKAKPVTFKIAGKMFIHALYGVTACGDLFNLGLNYASATSSSALYNVQPVVTFILAVVFGMESMKLKKFHGNVKAAGILFCIAGVTVLAFYEGPMYKSFNRHHFFQQGSSSSSAGDAHSKKQWVLGIFLMTLSNILAGLWTVLQGPLIEDTSKLMNTTLQICCASVQAFVVAVAVERDFSKWKLGWNVELGAVIYSGVVVTALSYYMQMWTIAKRGPVFLAMSMPLTFIFTIIMSSFILGDAVSLGSIFAGILLIGGLYNVLWGKSIEEKDEMNKIGAGKTALELHDSEAQVPAESADTDAAKV</sequence>
<keyword evidence="9" id="KW-1185">Reference proteome</keyword>
<keyword evidence="3 6" id="KW-0812">Transmembrane</keyword>
<feature type="transmembrane region" description="Helical" evidence="6">
    <location>
        <begin position="12"/>
        <end position="33"/>
    </location>
</feature>
<feature type="transmembrane region" description="Helical" evidence="6">
    <location>
        <begin position="186"/>
        <end position="205"/>
    </location>
</feature>
<gene>
    <name evidence="8" type="primary">LOC102716989</name>
</gene>